<name>A0AAV6XWK2_9LAMI</name>
<dbReference type="EMBL" id="WHWC01000002">
    <property type="protein sequence ID" value="KAG8387326.1"/>
    <property type="molecule type" value="Genomic_DNA"/>
</dbReference>
<evidence type="ECO:0000313" key="2">
    <source>
        <dbReference type="Proteomes" id="UP000826271"/>
    </source>
</evidence>
<proteinExistence type="predicted"/>
<organism evidence="1 2">
    <name type="scientific">Buddleja alternifolia</name>
    <dbReference type="NCBI Taxonomy" id="168488"/>
    <lineage>
        <taxon>Eukaryota</taxon>
        <taxon>Viridiplantae</taxon>
        <taxon>Streptophyta</taxon>
        <taxon>Embryophyta</taxon>
        <taxon>Tracheophyta</taxon>
        <taxon>Spermatophyta</taxon>
        <taxon>Magnoliopsida</taxon>
        <taxon>eudicotyledons</taxon>
        <taxon>Gunneridae</taxon>
        <taxon>Pentapetalae</taxon>
        <taxon>asterids</taxon>
        <taxon>lamiids</taxon>
        <taxon>Lamiales</taxon>
        <taxon>Scrophulariaceae</taxon>
        <taxon>Buddlejeae</taxon>
        <taxon>Buddleja</taxon>
    </lineage>
</organism>
<evidence type="ECO:0000313" key="1">
    <source>
        <dbReference type="EMBL" id="KAG8387326.1"/>
    </source>
</evidence>
<accession>A0AAV6XWK2</accession>
<reference evidence="1" key="1">
    <citation type="submission" date="2019-10" db="EMBL/GenBank/DDBJ databases">
        <authorList>
            <person name="Zhang R."/>
            <person name="Pan Y."/>
            <person name="Wang J."/>
            <person name="Ma R."/>
            <person name="Yu S."/>
        </authorList>
    </citation>
    <scope>NUCLEOTIDE SEQUENCE</scope>
    <source>
        <strain evidence="1">LA-IB0</strain>
        <tissue evidence="1">Leaf</tissue>
    </source>
</reference>
<comment type="caution">
    <text evidence="1">The sequence shown here is derived from an EMBL/GenBank/DDBJ whole genome shotgun (WGS) entry which is preliminary data.</text>
</comment>
<protein>
    <submittedName>
        <fullName evidence="1">Uncharacterized protein</fullName>
    </submittedName>
</protein>
<dbReference type="AlphaFoldDB" id="A0AAV6XWK2"/>
<keyword evidence="2" id="KW-1185">Reference proteome</keyword>
<gene>
    <name evidence="1" type="ORF">BUALT_Bualt02G0009800</name>
</gene>
<sequence>MEMWFRWHATPSEACPVISELLPEGDEFHRVLLPRKVFWPLKLTMVKQILCFM</sequence>
<dbReference type="Proteomes" id="UP000826271">
    <property type="component" value="Unassembled WGS sequence"/>
</dbReference>